<dbReference type="EMBL" id="CYYU01000001">
    <property type="protein sequence ID" value="CUN35330.1"/>
    <property type="molecule type" value="Genomic_DNA"/>
</dbReference>
<gene>
    <name evidence="1" type="ORF">ERS852385_00095</name>
</gene>
<organism evidence="1 2">
    <name type="scientific">Mitsuokella jalaludinii</name>
    <dbReference type="NCBI Taxonomy" id="187979"/>
    <lineage>
        <taxon>Bacteria</taxon>
        <taxon>Bacillati</taxon>
        <taxon>Bacillota</taxon>
        <taxon>Negativicutes</taxon>
        <taxon>Selenomonadales</taxon>
        <taxon>Selenomonadaceae</taxon>
        <taxon>Mitsuokella</taxon>
    </lineage>
</organism>
<keyword evidence="2" id="KW-1185">Reference proteome</keyword>
<sequence length="68" mass="7975">MKQEVNEKIDTETVRFVTTKEAMKIMCCSRPAASRAIHLTNERLKKQGCYVMRGRCNRQAFFETLGYR</sequence>
<dbReference type="AlphaFoldDB" id="A0A173W8G3"/>
<evidence type="ECO:0000313" key="2">
    <source>
        <dbReference type="Proteomes" id="UP000095546"/>
    </source>
</evidence>
<dbReference type="RefSeq" id="WP_055159923.1">
    <property type="nucleotide sequence ID" value="NZ_CABIWZ010000001.1"/>
</dbReference>
<evidence type="ECO:0008006" key="3">
    <source>
        <dbReference type="Google" id="ProtNLM"/>
    </source>
</evidence>
<name>A0A173W8G3_9FIRM</name>
<reference evidence="1 2" key="1">
    <citation type="submission" date="2015-09" db="EMBL/GenBank/DDBJ databases">
        <authorList>
            <consortium name="Pathogen Informatics"/>
        </authorList>
    </citation>
    <scope>NUCLEOTIDE SEQUENCE [LARGE SCALE GENOMIC DNA]</scope>
    <source>
        <strain evidence="1 2">2789STDY5608828</strain>
    </source>
</reference>
<accession>A0A173W8G3</accession>
<protein>
    <recommendedName>
        <fullName evidence="3">ICEBs1 excisionase</fullName>
    </recommendedName>
</protein>
<dbReference type="Proteomes" id="UP000095546">
    <property type="component" value="Unassembled WGS sequence"/>
</dbReference>
<evidence type="ECO:0000313" key="1">
    <source>
        <dbReference type="EMBL" id="CUN35330.1"/>
    </source>
</evidence>
<dbReference type="STRING" id="187979.ERS852385_00095"/>
<proteinExistence type="predicted"/>